<evidence type="ECO:0000256" key="5">
    <source>
        <dbReference type="ARBA" id="ARBA00022485"/>
    </source>
</evidence>
<sequence length="372" mass="42504">MSFEKENIMVDINKTVFQGDLLEWYDINKRDLPWRRERDPYKIWVSEIMLQQTKVDTVIPYYERFMSLFPSVEKLAGAEEETVLKAWEGLGYYSRARNLHQAVKEVKESYGGIVPNSEEDISTLKGVGPYTAGAILSIAYNIPAPAVDGNVMRVLARINTIYDDIAKSTTRKKFEAIVREIISTDRASDFNQALMELGAMICTPRNPACLICPVQNHCSAKEEGVQDLLPVKAKKKAPKKLNMKALVLKDKEGRVLIERRPDTGLLAKLWQFPNIEAATRDHTDIFSHIEKIGIELEGSEVHVTQKVKHVFSHIVWEIDVYEARVSKVHNEKLYETDTRNSQRFITVDELNWFPFPVSHQKIIEGTIAKGEV</sequence>
<dbReference type="InterPro" id="IPR003651">
    <property type="entry name" value="Endonuclease3_FeS-loop_motif"/>
</dbReference>
<dbReference type="SMART" id="SM00525">
    <property type="entry name" value="FES"/>
    <property type="match status" value="1"/>
</dbReference>
<evidence type="ECO:0000256" key="6">
    <source>
        <dbReference type="ARBA" id="ARBA00022723"/>
    </source>
</evidence>
<dbReference type="OrthoDB" id="9802365at2"/>
<dbReference type="Pfam" id="PF00633">
    <property type="entry name" value="HHH"/>
    <property type="match status" value="1"/>
</dbReference>
<dbReference type="InterPro" id="IPR023170">
    <property type="entry name" value="HhH_base_excis_C"/>
</dbReference>
<dbReference type="EMBL" id="PDOE01000008">
    <property type="protein sequence ID" value="RKL66134.1"/>
    <property type="molecule type" value="Genomic_DNA"/>
</dbReference>
<evidence type="ECO:0000256" key="3">
    <source>
        <dbReference type="ARBA" id="ARBA00012045"/>
    </source>
</evidence>
<keyword evidence="9 15" id="KW-0408">Iron</keyword>
<reference evidence="17 18" key="1">
    <citation type="submission" date="2017-10" db="EMBL/GenBank/DDBJ databases">
        <title>Bacillus sp. nov., a halophilic bacterium isolated from a Keqin Lake.</title>
        <authorList>
            <person name="Wang H."/>
        </authorList>
    </citation>
    <scope>NUCLEOTIDE SEQUENCE [LARGE SCALE GENOMIC DNA]</scope>
    <source>
        <strain evidence="17 18">KCTC 13187</strain>
    </source>
</reference>
<gene>
    <name evidence="17" type="primary">mutY</name>
    <name evidence="17" type="ORF">CR203_16375</name>
</gene>
<dbReference type="Gene3D" id="1.10.340.30">
    <property type="entry name" value="Hypothetical protein, domain 2"/>
    <property type="match status" value="1"/>
</dbReference>
<keyword evidence="13 15" id="KW-0326">Glycosidase</keyword>
<dbReference type="GO" id="GO:0032357">
    <property type="term" value="F:oxidized purine DNA binding"/>
    <property type="evidence" value="ECO:0007669"/>
    <property type="project" value="TreeGrafter"/>
</dbReference>
<keyword evidence="11" id="KW-0238">DNA-binding</keyword>
<dbReference type="InterPro" id="IPR029119">
    <property type="entry name" value="MutY_C"/>
</dbReference>
<dbReference type="InterPro" id="IPR015797">
    <property type="entry name" value="NUDIX_hydrolase-like_dom_sf"/>
</dbReference>
<dbReference type="NCBIfam" id="TIGR01084">
    <property type="entry name" value="mutY"/>
    <property type="match status" value="1"/>
</dbReference>
<evidence type="ECO:0000256" key="10">
    <source>
        <dbReference type="ARBA" id="ARBA00023014"/>
    </source>
</evidence>
<dbReference type="CDD" id="cd03431">
    <property type="entry name" value="NUDIX_DNA_Glycosylase_C-MutY"/>
    <property type="match status" value="1"/>
</dbReference>
<dbReference type="SUPFAM" id="SSF48150">
    <property type="entry name" value="DNA-glycosylase"/>
    <property type="match status" value="1"/>
</dbReference>
<evidence type="ECO:0000256" key="7">
    <source>
        <dbReference type="ARBA" id="ARBA00022763"/>
    </source>
</evidence>
<dbReference type="Gene3D" id="1.10.1670.10">
    <property type="entry name" value="Helix-hairpin-Helix base-excision DNA repair enzymes (C-terminal)"/>
    <property type="match status" value="1"/>
</dbReference>
<comment type="similarity">
    <text evidence="2 15">Belongs to the Nth/MutY family.</text>
</comment>
<dbReference type="InterPro" id="IPR000445">
    <property type="entry name" value="HhH_motif"/>
</dbReference>
<dbReference type="InterPro" id="IPR004035">
    <property type="entry name" value="Endouclease-III_FeS-bd_BS"/>
</dbReference>
<keyword evidence="10" id="KW-0411">Iron-sulfur</keyword>
<dbReference type="PANTHER" id="PTHR42944">
    <property type="entry name" value="ADENINE DNA GLYCOSYLASE"/>
    <property type="match status" value="1"/>
</dbReference>
<comment type="function">
    <text evidence="15">Adenine glycosylase active on G-A mispairs.</text>
</comment>
<dbReference type="FunFam" id="1.10.340.30:FF:000010">
    <property type="entry name" value="Adenine DNA glycosylase"/>
    <property type="match status" value="1"/>
</dbReference>
<comment type="cofactor">
    <cofactor evidence="15">
        <name>[4Fe-4S] cluster</name>
        <dbReference type="ChEBI" id="CHEBI:49883"/>
    </cofactor>
    <text evidence="15">Binds 1 [4Fe-4S] cluster.</text>
</comment>
<organism evidence="17 18">
    <name type="scientific">Salipaludibacillus neizhouensis</name>
    <dbReference type="NCBI Taxonomy" id="885475"/>
    <lineage>
        <taxon>Bacteria</taxon>
        <taxon>Bacillati</taxon>
        <taxon>Bacillota</taxon>
        <taxon>Bacilli</taxon>
        <taxon>Bacillales</taxon>
        <taxon>Bacillaceae</taxon>
    </lineage>
</organism>
<evidence type="ECO:0000256" key="12">
    <source>
        <dbReference type="ARBA" id="ARBA00023204"/>
    </source>
</evidence>
<keyword evidence="12" id="KW-0234">DNA repair</keyword>
<evidence type="ECO:0000256" key="8">
    <source>
        <dbReference type="ARBA" id="ARBA00022801"/>
    </source>
</evidence>
<evidence type="ECO:0000256" key="15">
    <source>
        <dbReference type="RuleBase" id="RU365096"/>
    </source>
</evidence>
<comment type="caution">
    <text evidence="17">The sequence shown here is derived from an EMBL/GenBank/DDBJ whole genome shotgun (WGS) entry which is preliminary data.</text>
</comment>
<evidence type="ECO:0000259" key="16">
    <source>
        <dbReference type="SMART" id="SM00478"/>
    </source>
</evidence>
<dbReference type="SUPFAM" id="SSF55811">
    <property type="entry name" value="Nudix"/>
    <property type="match status" value="1"/>
</dbReference>
<dbReference type="SMART" id="SM00478">
    <property type="entry name" value="ENDO3c"/>
    <property type="match status" value="1"/>
</dbReference>
<dbReference type="AlphaFoldDB" id="A0A3A9JZ09"/>
<dbReference type="EC" id="3.2.2.31" evidence="3 15"/>
<evidence type="ECO:0000313" key="17">
    <source>
        <dbReference type="EMBL" id="RKL66134.1"/>
    </source>
</evidence>
<keyword evidence="7 15" id="KW-0227">DNA damage</keyword>
<dbReference type="PROSITE" id="PS00764">
    <property type="entry name" value="ENDONUCLEASE_III_1"/>
    <property type="match status" value="1"/>
</dbReference>
<comment type="catalytic activity">
    <reaction evidence="1 15">
        <text>Hydrolyzes free adenine bases from 7,8-dihydro-8-oxoguanine:adenine mismatched double-stranded DNA, leaving an apurinic site.</text>
        <dbReference type="EC" id="3.2.2.31"/>
    </reaction>
</comment>
<dbReference type="Pfam" id="PF14815">
    <property type="entry name" value="NUDIX_4"/>
    <property type="match status" value="1"/>
</dbReference>
<evidence type="ECO:0000313" key="18">
    <source>
        <dbReference type="Proteomes" id="UP000281498"/>
    </source>
</evidence>
<evidence type="ECO:0000256" key="4">
    <source>
        <dbReference type="ARBA" id="ARBA00022023"/>
    </source>
</evidence>
<dbReference type="GO" id="GO:0046872">
    <property type="term" value="F:metal ion binding"/>
    <property type="evidence" value="ECO:0007669"/>
    <property type="project" value="UniProtKB-UniRule"/>
</dbReference>
<dbReference type="GO" id="GO:0051539">
    <property type="term" value="F:4 iron, 4 sulfur cluster binding"/>
    <property type="evidence" value="ECO:0007669"/>
    <property type="project" value="UniProtKB-UniRule"/>
</dbReference>
<feature type="domain" description="HhH-GPD" evidence="16">
    <location>
        <begin position="49"/>
        <end position="200"/>
    </location>
</feature>
<accession>A0A3A9JZ09</accession>
<keyword evidence="6" id="KW-0479">Metal-binding</keyword>
<keyword evidence="5" id="KW-0004">4Fe-4S</keyword>
<dbReference type="Pfam" id="PF10576">
    <property type="entry name" value="EndIII_4Fe-2S"/>
    <property type="match status" value="1"/>
</dbReference>
<dbReference type="GO" id="GO:0000701">
    <property type="term" value="F:purine-specific mismatch base pair DNA N-glycosylase activity"/>
    <property type="evidence" value="ECO:0007669"/>
    <property type="project" value="UniProtKB-EC"/>
</dbReference>
<keyword evidence="18" id="KW-1185">Reference proteome</keyword>
<name>A0A3A9JZ09_9BACI</name>
<dbReference type="InterPro" id="IPR011257">
    <property type="entry name" value="DNA_glycosylase"/>
</dbReference>
<dbReference type="InterPro" id="IPR044298">
    <property type="entry name" value="MIG/MutY"/>
</dbReference>
<dbReference type="GO" id="GO:0006298">
    <property type="term" value="P:mismatch repair"/>
    <property type="evidence" value="ECO:0007669"/>
    <property type="project" value="TreeGrafter"/>
</dbReference>
<dbReference type="InterPro" id="IPR005760">
    <property type="entry name" value="A/G_AdeGlyc_MutY"/>
</dbReference>
<evidence type="ECO:0000256" key="2">
    <source>
        <dbReference type="ARBA" id="ARBA00008343"/>
    </source>
</evidence>
<evidence type="ECO:0000256" key="11">
    <source>
        <dbReference type="ARBA" id="ARBA00023125"/>
    </source>
</evidence>
<dbReference type="InterPro" id="IPR003265">
    <property type="entry name" value="HhH-GPD_domain"/>
</dbReference>
<dbReference type="PANTHER" id="PTHR42944:SF1">
    <property type="entry name" value="ADENINE DNA GLYCOSYLASE"/>
    <property type="match status" value="1"/>
</dbReference>
<dbReference type="GO" id="GO:0035485">
    <property type="term" value="F:adenine/guanine mispair binding"/>
    <property type="evidence" value="ECO:0007669"/>
    <property type="project" value="TreeGrafter"/>
</dbReference>
<evidence type="ECO:0000256" key="1">
    <source>
        <dbReference type="ARBA" id="ARBA00000843"/>
    </source>
</evidence>
<evidence type="ECO:0000256" key="13">
    <source>
        <dbReference type="ARBA" id="ARBA00023295"/>
    </source>
</evidence>
<dbReference type="GO" id="GO:0006284">
    <property type="term" value="P:base-excision repair"/>
    <property type="evidence" value="ECO:0007669"/>
    <property type="project" value="UniProtKB-UniRule"/>
</dbReference>
<comment type="function">
    <text evidence="14">Base excision repair (BER) glycosylase that initiates repair of A:oxoG to C:G by removing the inappropriately paired adenine base from the DNA backbone, generating an abasic site product. 8-oxoguanine (oxoG) is a genotoxic DNA lesion resulting from oxidation of guanine; this residue is misread by replicative DNA polymerases, that insert adenine instead of cytosine opposite the oxidized damaged base. Shows a powerful dicrimination of A versus C, since it does not cleave cytosine in oxoG:C pairs. May also be able to remove adenine from A:G mispairs, although this activity may not be physiologically relevant.</text>
</comment>
<dbReference type="CDD" id="cd00056">
    <property type="entry name" value="ENDO3c"/>
    <property type="match status" value="1"/>
</dbReference>
<proteinExistence type="inferred from homology"/>
<dbReference type="Gene3D" id="3.90.79.10">
    <property type="entry name" value="Nucleoside Triphosphate Pyrophosphohydrolase"/>
    <property type="match status" value="1"/>
</dbReference>
<keyword evidence="8" id="KW-0378">Hydrolase</keyword>
<evidence type="ECO:0000256" key="14">
    <source>
        <dbReference type="ARBA" id="ARBA00058550"/>
    </source>
</evidence>
<dbReference type="Pfam" id="PF00730">
    <property type="entry name" value="HhH-GPD"/>
    <property type="match status" value="1"/>
</dbReference>
<dbReference type="GO" id="GO:0034039">
    <property type="term" value="F:8-oxo-7,8-dihydroguanine DNA N-glycosylase activity"/>
    <property type="evidence" value="ECO:0007669"/>
    <property type="project" value="TreeGrafter"/>
</dbReference>
<dbReference type="FunFam" id="1.10.1670.10:FF:000002">
    <property type="entry name" value="Adenine DNA glycosylase"/>
    <property type="match status" value="1"/>
</dbReference>
<evidence type="ECO:0000256" key="9">
    <source>
        <dbReference type="ARBA" id="ARBA00023004"/>
    </source>
</evidence>
<dbReference type="Proteomes" id="UP000281498">
    <property type="component" value="Unassembled WGS sequence"/>
</dbReference>
<protein>
    <recommendedName>
        <fullName evidence="4 15">Adenine DNA glycosylase</fullName>
        <ecNumber evidence="3 15">3.2.2.31</ecNumber>
    </recommendedName>
</protein>